<accession>A0A3P6EVG1</accession>
<dbReference type="InterPro" id="IPR044296">
    <property type="entry name" value="HIPP46"/>
</dbReference>
<name>A0A3P6EVG1_BRAOL</name>
<organism evidence="1">
    <name type="scientific">Brassica oleracea</name>
    <name type="common">Wild cabbage</name>
    <dbReference type="NCBI Taxonomy" id="3712"/>
    <lineage>
        <taxon>Eukaryota</taxon>
        <taxon>Viridiplantae</taxon>
        <taxon>Streptophyta</taxon>
        <taxon>Embryophyta</taxon>
        <taxon>Tracheophyta</taxon>
        <taxon>Spermatophyta</taxon>
        <taxon>Magnoliopsida</taxon>
        <taxon>eudicotyledons</taxon>
        <taxon>Gunneridae</taxon>
        <taxon>Pentapetalae</taxon>
        <taxon>rosids</taxon>
        <taxon>malvids</taxon>
        <taxon>Brassicales</taxon>
        <taxon>Brassicaceae</taxon>
        <taxon>Brassiceae</taxon>
        <taxon>Brassica</taxon>
    </lineage>
</organism>
<dbReference type="AlphaFoldDB" id="A0A3P6EVG1"/>
<dbReference type="PRINTS" id="PR00021">
    <property type="entry name" value="PRORICH"/>
</dbReference>
<evidence type="ECO:0000313" key="1">
    <source>
        <dbReference type="EMBL" id="VDD38864.1"/>
    </source>
</evidence>
<proteinExistence type="predicted"/>
<evidence type="ECO:0008006" key="2">
    <source>
        <dbReference type="Google" id="ProtNLM"/>
    </source>
</evidence>
<reference evidence="1" key="1">
    <citation type="submission" date="2018-11" db="EMBL/GenBank/DDBJ databases">
        <authorList>
            <consortium name="Genoscope - CEA"/>
            <person name="William W."/>
        </authorList>
    </citation>
    <scope>NUCLEOTIDE SEQUENCE</scope>
</reference>
<protein>
    <recommendedName>
        <fullName evidence="2">HMA domain-containing protein</fullName>
    </recommendedName>
</protein>
<dbReference type="EMBL" id="LR031876">
    <property type="protein sequence ID" value="VDD38864.1"/>
    <property type="molecule type" value="Genomic_DNA"/>
</dbReference>
<dbReference type="Gene3D" id="3.30.70.100">
    <property type="match status" value="1"/>
</dbReference>
<sequence length="209" mass="22686">MTDDKTRAKAMTKAVQFKGKKTFSQNKLTTQMLDLTLWFIGVSAVEIKGDHRNQIEVTGTEVDMICLTKMLRKKVAFAELVSVSKVEPPKKPEEEKKPAPCKPCPPPCKPCPPPPCNPCPPPPCKPCPPPPCNPCPPPPCNPCPPPPCKPCPPPPCKPCPPPPCNPCPPPPCYPSPQGYGVPSAFPYPCNPYSYIGEPVYNHEPSCTIL</sequence>
<dbReference type="PRINTS" id="PR01217">
    <property type="entry name" value="PRICHEXTENSN"/>
</dbReference>
<dbReference type="PANTHER" id="PTHR46371">
    <property type="entry name" value="OS04G0464100 PROTEIN"/>
    <property type="match status" value="1"/>
</dbReference>
<dbReference type="SMR" id="A0A3P6EVG1"/>
<gene>
    <name evidence="1" type="ORF">BOLC7T44424H</name>
</gene>